<dbReference type="PANTHER" id="PTHR47659">
    <property type="entry name" value="ZN(II)2CYS6 TRANSCRIPTION FACTOR (EUROFUNG)-RELATED"/>
    <property type="match status" value="1"/>
</dbReference>
<dbReference type="AlphaFoldDB" id="A0A017SQZ3"/>
<dbReference type="GeneID" id="63702573"/>
<evidence type="ECO:0000256" key="1">
    <source>
        <dbReference type="ARBA" id="ARBA00022723"/>
    </source>
</evidence>
<evidence type="ECO:0000313" key="8">
    <source>
        <dbReference type="Proteomes" id="UP000019804"/>
    </source>
</evidence>
<organism evidence="7 8">
    <name type="scientific">Aspergillus ruber (strain CBS 135680)</name>
    <dbReference type="NCBI Taxonomy" id="1388766"/>
    <lineage>
        <taxon>Eukaryota</taxon>
        <taxon>Fungi</taxon>
        <taxon>Dikarya</taxon>
        <taxon>Ascomycota</taxon>
        <taxon>Pezizomycotina</taxon>
        <taxon>Eurotiomycetes</taxon>
        <taxon>Eurotiomycetidae</taxon>
        <taxon>Eurotiales</taxon>
        <taxon>Aspergillaceae</taxon>
        <taxon>Aspergillus</taxon>
        <taxon>Aspergillus subgen. Aspergillus</taxon>
    </lineage>
</organism>
<dbReference type="GO" id="GO:0000977">
    <property type="term" value="F:RNA polymerase II transcription regulatory region sequence-specific DNA binding"/>
    <property type="evidence" value="ECO:0007669"/>
    <property type="project" value="TreeGrafter"/>
</dbReference>
<keyword evidence="6" id="KW-0539">Nucleus</keyword>
<dbReference type="PANTHER" id="PTHR47659:SF1">
    <property type="entry name" value="TRANSCRIPTION ACTIVATOR OF GLUCONEOGENESIS ERT1"/>
    <property type="match status" value="1"/>
</dbReference>
<evidence type="ECO:0000256" key="4">
    <source>
        <dbReference type="ARBA" id="ARBA00023125"/>
    </source>
</evidence>
<dbReference type="InterPro" id="IPR050335">
    <property type="entry name" value="ERT1_acuK_gluconeogen_tf"/>
</dbReference>
<keyword evidence="2" id="KW-0862">Zinc</keyword>
<keyword evidence="1" id="KW-0479">Metal-binding</keyword>
<keyword evidence="3" id="KW-0805">Transcription regulation</keyword>
<dbReference type="Proteomes" id="UP000019804">
    <property type="component" value="Unassembled WGS sequence"/>
</dbReference>
<evidence type="ECO:0000256" key="2">
    <source>
        <dbReference type="ARBA" id="ARBA00022833"/>
    </source>
</evidence>
<dbReference type="HOGENOM" id="CLU_1481665_0_0_1"/>
<evidence type="ECO:0000256" key="6">
    <source>
        <dbReference type="ARBA" id="ARBA00023242"/>
    </source>
</evidence>
<reference evidence="8" key="1">
    <citation type="journal article" date="2014" name="Nat. Commun.">
        <title>Genomic adaptations of the halophilic Dead Sea filamentous fungus Eurotium rubrum.</title>
        <authorList>
            <person name="Kis-Papo T."/>
            <person name="Weig A.R."/>
            <person name="Riley R."/>
            <person name="Persoh D."/>
            <person name="Salamov A."/>
            <person name="Sun H."/>
            <person name="Lipzen A."/>
            <person name="Wasser S.P."/>
            <person name="Rambold G."/>
            <person name="Grigoriev I.V."/>
            <person name="Nevo E."/>
        </authorList>
    </citation>
    <scope>NUCLEOTIDE SEQUENCE [LARGE SCALE GENOMIC DNA]</scope>
    <source>
        <strain evidence="8">CBS 135680</strain>
    </source>
</reference>
<dbReference type="RefSeq" id="XP_040642373.1">
    <property type="nucleotide sequence ID" value="XM_040787449.1"/>
</dbReference>
<sequence>MCDDERPCGMCIRRGMGHACYDGIRKKPKYLEEVPGTTVMDISPSIHDNNVPQIIQHKEEPQQPQLSMASSEYSTFESTIPGNITSEQSHYWGLQEMCIQSSHDPVGEYKDDGSNKPTYQQTLIPDTYLLDDLTRCDLLNQQNAKLEFAPQIAECDMHVESTSNTGGQLSFAIKSGWSNTFF</sequence>
<dbReference type="GO" id="GO:0046872">
    <property type="term" value="F:metal ion binding"/>
    <property type="evidence" value="ECO:0007669"/>
    <property type="project" value="UniProtKB-KW"/>
</dbReference>
<name>A0A017SQZ3_ASPRC</name>
<dbReference type="GO" id="GO:0003700">
    <property type="term" value="F:DNA-binding transcription factor activity"/>
    <property type="evidence" value="ECO:0007669"/>
    <property type="project" value="TreeGrafter"/>
</dbReference>
<evidence type="ECO:0000313" key="7">
    <source>
        <dbReference type="EMBL" id="EYE98685.1"/>
    </source>
</evidence>
<dbReference type="GO" id="GO:0009267">
    <property type="term" value="P:cellular response to starvation"/>
    <property type="evidence" value="ECO:0007669"/>
    <property type="project" value="TreeGrafter"/>
</dbReference>
<keyword evidence="8" id="KW-1185">Reference proteome</keyword>
<keyword evidence="5" id="KW-0804">Transcription</keyword>
<evidence type="ECO:0000256" key="5">
    <source>
        <dbReference type="ARBA" id="ARBA00023163"/>
    </source>
</evidence>
<dbReference type="EMBL" id="KK088413">
    <property type="protein sequence ID" value="EYE98685.1"/>
    <property type="molecule type" value="Genomic_DNA"/>
</dbReference>
<protein>
    <submittedName>
        <fullName evidence="7">Uncharacterized protein</fullName>
    </submittedName>
</protein>
<evidence type="ECO:0000256" key="3">
    <source>
        <dbReference type="ARBA" id="ARBA00023015"/>
    </source>
</evidence>
<dbReference type="STRING" id="1388766.A0A017SQZ3"/>
<dbReference type="OrthoDB" id="2538135at2759"/>
<gene>
    <name evidence="7" type="ORF">EURHEDRAFT_545404</name>
</gene>
<accession>A0A017SQZ3</accession>
<keyword evidence="4" id="KW-0238">DNA-binding</keyword>
<dbReference type="GO" id="GO:0005634">
    <property type="term" value="C:nucleus"/>
    <property type="evidence" value="ECO:0007669"/>
    <property type="project" value="TreeGrafter"/>
</dbReference>
<proteinExistence type="predicted"/>